<evidence type="ECO:0000313" key="2">
    <source>
        <dbReference type="Proteomes" id="UP000507245"/>
    </source>
</evidence>
<evidence type="ECO:0000313" key="1">
    <source>
        <dbReference type="EMBL" id="CAB4295630.1"/>
    </source>
</evidence>
<reference evidence="2" key="1">
    <citation type="journal article" date="2020" name="Genome Biol.">
        <title>Gamete binning: chromosome-level and haplotype-resolved genome assembly enabled by high-throughput single-cell sequencing of gamete genomes.</title>
        <authorList>
            <person name="Campoy J.A."/>
            <person name="Sun H."/>
            <person name="Goel M."/>
            <person name="Jiao W.-B."/>
            <person name="Folz-Donahue K."/>
            <person name="Wang N."/>
            <person name="Rubio M."/>
            <person name="Liu C."/>
            <person name="Kukat C."/>
            <person name="Ruiz D."/>
            <person name="Huettel B."/>
            <person name="Schneeberger K."/>
        </authorList>
    </citation>
    <scope>NUCLEOTIDE SEQUENCE [LARGE SCALE GENOMIC DNA]</scope>
    <source>
        <strain evidence="2">cv. Rojo Pasion</strain>
    </source>
</reference>
<accession>A0A6J5W203</accession>
<sequence length="239" mass="27355">MWTQHEDCERIIAAAWNTLVEGRLMHQVVEKIKHTRVFLLQWYRSVFCATKGEIKRVHDKLRVVWNEHCDESTLTTYIQRASGRKQRNKISSLRDGNGNWCDTDRGIEGIVLDYFENLFPSTYGGNDGEVLAAVETRVTSTMNETAAKVLANRLKTIMPSLISPNQSAFVLGHLISDNTILAALSLGRGRGTSFNHLKERIWKKLQRWKGRLLSGAGKEILMKVVAWPTYIYYELFPIT</sequence>
<evidence type="ECO:0008006" key="3">
    <source>
        <dbReference type="Google" id="ProtNLM"/>
    </source>
</evidence>
<proteinExistence type="predicted"/>
<dbReference type="AlphaFoldDB" id="A0A6J5W203"/>
<dbReference type="Proteomes" id="UP000507245">
    <property type="component" value="Unassembled WGS sequence"/>
</dbReference>
<gene>
    <name evidence="1" type="ORF">ORAREDHAP_LOCUS7064</name>
</gene>
<organism evidence="1 2">
    <name type="scientific">Prunus armeniaca</name>
    <name type="common">Apricot</name>
    <name type="synonym">Armeniaca vulgaris</name>
    <dbReference type="NCBI Taxonomy" id="36596"/>
    <lineage>
        <taxon>Eukaryota</taxon>
        <taxon>Viridiplantae</taxon>
        <taxon>Streptophyta</taxon>
        <taxon>Embryophyta</taxon>
        <taxon>Tracheophyta</taxon>
        <taxon>Spermatophyta</taxon>
        <taxon>Magnoliopsida</taxon>
        <taxon>eudicotyledons</taxon>
        <taxon>Gunneridae</taxon>
        <taxon>Pentapetalae</taxon>
        <taxon>rosids</taxon>
        <taxon>fabids</taxon>
        <taxon>Rosales</taxon>
        <taxon>Rosaceae</taxon>
        <taxon>Amygdaloideae</taxon>
        <taxon>Amygdaleae</taxon>
        <taxon>Prunus</taxon>
    </lineage>
</organism>
<keyword evidence="2" id="KW-1185">Reference proteome</keyword>
<protein>
    <recommendedName>
        <fullName evidence="3">Reverse transcriptase domain-containing protein</fullName>
    </recommendedName>
</protein>
<name>A0A6J5W203_PRUAR</name>
<dbReference type="OrthoDB" id="1735959at2759"/>
<dbReference type="EMBL" id="CAEKKB010000001">
    <property type="protein sequence ID" value="CAB4295630.1"/>
    <property type="molecule type" value="Genomic_DNA"/>
</dbReference>